<organism evidence="2 3">
    <name type="scientific">Streptomyces glaucus</name>
    <dbReference type="NCBI Taxonomy" id="284029"/>
    <lineage>
        <taxon>Bacteria</taxon>
        <taxon>Bacillati</taxon>
        <taxon>Actinomycetota</taxon>
        <taxon>Actinomycetes</taxon>
        <taxon>Kitasatosporales</taxon>
        <taxon>Streptomycetaceae</taxon>
        <taxon>Streptomyces</taxon>
    </lineage>
</organism>
<dbReference type="Proteomes" id="UP001500460">
    <property type="component" value="Unassembled WGS sequence"/>
</dbReference>
<sequence>MRDRRMARLTRGTGGRTSVLDARGSPRENRSTPGGASAMIGGMFRHAFLLGASAVADAAKAAVPVLAAAADGARS</sequence>
<dbReference type="EMBL" id="BAAATK010000055">
    <property type="protein sequence ID" value="GAA2456327.1"/>
    <property type="molecule type" value="Genomic_DNA"/>
</dbReference>
<evidence type="ECO:0000256" key="1">
    <source>
        <dbReference type="SAM" id="MobiDB-lite"/>
    </source>
</evidence>
<comment type="caution">
    <text evidence="2">The sequence shown here is derived from an EMBL/GenBank/DDBJ whole genome shotgun (WGS) entry which is preliminary data.</text>
</comment>
<protein>
    <recommendedName>
        <fullName evidence="4">Secreted protein</fullName>
    </recommendedName>
</protein>
<evidence type="ECO:0000313" key="3">
    <source>
        <dbReference type="Proteomes" id="UP001500460"/>
    </source>
</evidence>
<accession>A0ABP5XLH4</accession>
<proteinExistence type="predicted"/>
<feature type="region of interest" description="Disordered" evidence="1">
    <location>
        <begin position="1"/>
        <end position="37"/>
    </location>
</feature>
<keyword evidence="3" id="KW-1185">Reference proteome</keyword>
<evidence type="ECO:0008006" key="4">
    <source>
        <dbReference type="Google" id="ProtNLM"/>
    </source>
</evidence>
<name>A0ABP5XLH4_9ACTN</name>
<reference evidence="3" key="1">
    <citation type="journal article" date="2019" name="Int. J. Syst. Evol. Microbiol.">
        <title>The Global Catalogue of Microorganisms (GCM) 10K type strain sequencing project: providing services to taxonomists for standard genome sequencing and annotation.</title>
        <authorList>
            <consortium name="The Broad Institute Genomics Platform"/>
            <consortium name="The Broad Institute Genome Sequencing Center for Infectious Disease"/>
            <person name="Wu L."/>
            <person name="Ma J."/>
        </authorList>
    </citation>
    <scope>NUCLEOTIDE SEQUENCE [LARGE SCALE GENOMIC DNA]</scope>
    <source>
        <strain evidence="3">JCM 6922</strain>
    </source>
</reference>
<evidence type="ECO:0000313" key="2">
    <source>
        <dbReference type="EMBL" id="GAA2456327.1"/>
    </source>
</evidence>
<gene>
    <name evidence="2" type="ORF">GCM10010421_56970</name>
</gene>